<dbReference type="InterPro" id="IPR001283">
    <property type="entry name" value="CRISP-related"/>
</dbReference>
<dbReference type="InterPro" id="IPR014044">
    <property type="entry name" value="CAP_dom"/>
</dbReference>
<comment type="caution">
    <text evidence="3">The sequence shown here is derived from an EMBL/GenBank/DDBJ whole genome shotgun (WGS) entry which is preliminary data.</text>
</comment>
<dbReference type="OMA" id="WSIMLAN"/>
<dbReference type="STRING" id="49451.A0A1J6ILW3"/>
<dbReference type="SMART" id="SM00198">
    <property type="entry name" value="SCP"/>
    <property type="match status" value="1"/>
</dbReference>
<dbReference type="Gramene" id="OIT05838">
    <property type="protein sequence ID" value="OIT05838"/>
    <property type="gene ID" value="A4A49_09374"/>
</dbReference>
<evidence type="ECO:0000313" key="3">
    <source>
        <dbReference type="EMBL" id="OIT05838.1"/>
    </source>
</evidence>
<sequence length="183" mass="19994">MTKLFLLTLLFQSLIAVSEHHGSAQSIAPPIAGGTTPAAPSSAAQEFLDAHNKARAEVGVGPLKWSIMLANATSIITRYQRDKRSCSFANLSSINYGQLQLLFRGLVAIPPQIAVDIWVAEKKFYNYANNSCIQGHECFSYTQVVWKNSLELGCAQATCSNNHTILTICFYNPPGNVIGEKPY</sequence>
<dbReference type="GeneID" id="109206302"/>
<dbReference type="Gene3D" id="3.40.33.10">
    <property type="entry name" value="CAP"/>
    <property type="match status" value="1"/>
</dbReference>
<dbReference type="InterPro" id="IPR035940">
    <property type="entry name" value="CAP_sf"/>
</dbReference>
<feature type="signal peptide" evidence="1">
    <location>
        <begin position="1"/>
        <end position="16"/>
    </location>
</feature>
<dbReference type="SMR" id="A0A1J6ILW3"/>
<dbReference type="EMBL" id="MJEQ01037184">
    <property type="protein sequence ID" value="OIT05838.1"/>
    <property type="molecule type" value="Genomic_DNA"/>
</dbReference>
<dbReference type="CDD" id="cd05381">
    <property type="entry name" value="CAP_PR-1"/>
    <property type="match status" value="1"/>
</dbReference>
<dbReference type="KEGG" id="nau:109206302"/>
<dbReference type="FunFam" id="3.40.33.10:FF:000004">
    <property type="entry name" value="CAP, cysteine-rich secretory protein, antigen 5"/>
    <property type="match status" value="1"/>
</dbReference>
<name>A0A1J6ILW3_NICAT</name>
<evidence type="ECO:0000259" key="2">
    <source>
        <dbReference type="SMART" id="SM00198"/>
    </source>
</evidence>
<dbReference type="PANTHER" id="PTHR10334">
    <property type="entry name" value="CYSTEINE-RICH SECRETORY PROTEIN-RELATED"/>
    <property type="match status" value="1"/>
</dbReference>
<feature type="chain" id="PRO_5012114254" evidence="1">
    <location>
        <begin position="17"/>
        <end position="183"/>
    </location>
</feature>
<dbReference type="PRINTS" id="PR00837">
    <property type="entry name" value="V5TPXLIKE"/>
</dbReference>
<organism evidence="3 4">
    <name type="scientific">Nicotiana attenuata</name>
    <name type="common">Coyote tobacco</name>
    <dbReference type="NCBI Taxonomy" id="49451"/>
    <lineage>
        <taxon>Eukaryota</taxon>
        <taxon>Viridiplantae</taxon>
        <taxon>Streptophyta</taxon>
        <taxon>Embryophyta</taxon>
        <taxon>Tracheophyta</taxon>
        <taxon>Spermatophyta</taxon>
        <taxon>Magnoliopsida</taxon>
        <taxon>eudicotyledons</taxon>
        <taxon>Gunneridae</taxon>
        <taxon>Pentapetalae</taxon>
        <taxon>asterids</taxon>
        <taxon>lamiids</taxon>
        <taxon>Solanales</taxon>
        <taxon>Solanaceae</taxon>
        <taxon>Nicotianoideae</taxon>
        <taxon>Nicotianeae</taxon>
        <taxon>Nicotiana</taxon>
    </lineage>
</organism>
<keyword evidence="4" id="KW-1185">Reference proteome</keyword>
<accession>A0A1J6ILW3</accession>
<feature type="domain" description="SCP" evidence="2">
    <location>
        <begin position="42"/>
        <end position="179"/>
    </location>
</feature>
<evidence type="ECO:0000313" key="4">
    <source>
        <dbReference type="Proteomes" id="UP000187609"/>
    </source>
</evidence>
<evidence type="ECO:0000256" key="1">
    <source>
        <dbReference type="SAM" id="SignalP"/>
    </source>
</evidence>
<dbReference type="OrthoDB" id="1226110at2759"/>
<proteinExistence type="predicted"/>
<dbReference type="Proteomes" id="UP000187609">
    <property type="component" value="Unassembled WGS sequence"/>
</dbReference>
<dbReference type="Pfam" id="PF00188">
    <property type="entry name" value="CAP"/>
    <property type="match status" value="1"/>
</dbReference>
<gene>
    <name evidence="3" type="primary">STS14_1</name>
    <name evidence="3" type="ORF">A4A49_09374</name>
</gene>
<keyword evidence="1" id="KW-0732">Signal</keyword>
<dbReference type="AlphaFoldDB" id="A0A1J6ILW3"/>
<reference evidence="3" key="1">
    <citation type="submission" date="2016-11" db="EMBL/GenBank/DDBJ databases">
        <title>The genome of Nicotiana attenuata.</title>
        <authorList>
            <person name="Xu S."/>
            <person name="Brockmoeller T."/>
            <person name="Gaquerel E."/>
            <person name="Navarro A."/>
            <person name="Kuhl H."/>
            <person name="Gase K."/>
            <person name="Ling Z."/>
            <person name="Zhou W."/>
            <person name="Kreitzer C."/>
            <person name="Stanke M."/>
            <person name="Tang H."/>
            <person name="Lyons E."/>
            <person name="Pandey P."/>
            <person name="Pandey S.P."/>
            <person name="Timmermann B."/>
            <person name="Baldwin I.T."/>
        </authorList>
    </citation>
    <scope>NUCLEOTIDE SEQUENCE [LARGE SCALE GENOMIC DNA]</scope>
    <source>
        <strain evidence="3">UT</strain>
    </source>
</reference>
<dbReference type="SUPFAM" id="SSF55797">
    <property type="entry name" value="PR-1-like"/>
    <property type="match status" value="1"/>
</dbReference>
<protein>
    <submittedName>
        <fullName evidence="3">Sts14 protein</fullName>
    </submittedName>
</protein>